<evidence type="ECO:0000313" key="1">
    <source>
        <dbReference type="EMBL" id="GAA2134775.1"/>
    </source>
</evidence>
<reference evidence="2" key="1">
    <citation type="journal article" date="2019" name="Int. J. Syst. Evol. Microbiol.">
        <title>The Global Catalogue of Microorganisms (GCM) 10K type strain sequencing project: providing services to taxonomists for standard genome sequencing and annotation.</title>
        <authorList>
            <consortium name="The Broad Institute Genomics Platform"/>
            <consortium name="The Broad Institute Genome Sequencing Center for Infectious Disease"/>
            <person name="Wu L."/>
            <person name="Ma J."/>
        </authorList>
    </citation>
    <scope>NUCLEOTIDE SEQUENCE [LARGE SCALE GENOMIC DNA]</scope>
    <source>
        <strain evidence="2">JCM 16021</strain>
    </source>
</reference>
<proteinExistence type="predicted"/>
<name>A0ABP5KUW9_9ACTN</name>
<dbReference type="InterPro" id="IPR011335">
    <property type="entry name" value="Restrct_endonuc-II-like"/>
</dbReference>
<sequence>MPVEDDGTIGNDSVNVSAVDTSRPFRRADAVEAGLSPRDFRGSRFRRLFRGVYIDATRRPDRHDRIAAGLLLHPEGARASHLSAASLYGLPVPDHSDVHISVVDPKDRRWQPGLKPHVSPPGQGIRQVDGLPASEPIRMFVELASVLNLVDLVVVGDAMSRILGLRAGELRASLIKIRDYWSPAARAAAVFVRDEVDSPMESRLRMLLVLAGLPEPVINLKLRNGSGEVILRFELSYPAYKVAVEYEGRQHAESPQQWERDIDRREFLDRDGWRIVLVTARGIYNEPWRTLDRVVSTLRERGANLAVVSNDWRPFFPGRPSIRPA</sequence>
<dbReference type="SUPFAM" id="SSF52980">
    <property type="entry name" value="Restriction endonuclease-like"/>
    <property type="match status" value="1"/>
</dbReference>
<dbReference type="Gene3D" id="3.40.960.10">
    <property type="entry name" value="VSR Endonuclease"/>
    <property type="match status" value="1"/>
</dbReference>
<accession>A0ABP5KUW9</accession>
<protein>
    <submittedName>
        <fullName evidence="1">DUF559 domain-containing protein</fullName>
    </submittedName>
</protein>
<keyword evidence="2" id="KW-1185">Reference proteome</keyword>
<comment type="caution">
    <text evidence="1">The sequence shown here is derived from an EMBL/GenBank/DDBJ whole genome shotgun (WGS) entry which is preliminary data.</text>
</comment>
<dbReference type="Proteomes" id="UP001500575">
    <property type="component" value="Unassembled WGS sequence"/>
</dbReference>
<dbReference type="EMBL" id="BAAAQQ010000014">
    <property type="protein sequence ID" value="GAA2134775.1"/>
    <property type="molecule type" value="Genomic_DNA"/>
</dbReference>
<organism evidence="1 2">
    <name type="scientific">Nocardioides bigeumensis</name>
    <dbReference type="NCBI Taxonomy" id="433657"/>
    <lineage>
        <taxon>Bacteria</taxon>
        <taxon>Bacillati</taxon>
        <taxon>Actinomycetota</taxon>
        <taxon>Actinomycetes</taxon>
        <taxon>Propionibacteriales</taxon>
        <taxon>Nocardioidaceae</taxon>
        <taxon>Nocardioides</taxon>
    </lineage>
</organism>
<gene>
    <name evidence="1" type="ORF">GCM10009843_41600</name>
</gene>
<evidence type="ECO:0000313" key="2">
    <source>
        <dbReference type="Proteomes" id="UP001500575"/>
    </source>
</evidence>